<proteinExistence type="predicted"/>
<dbReference type="SUPFAM" id="SSF82185">
    <property type="entry name" value="Histone H3 K4-specific methyltransferase SET7/9 N-terminal domain"/>
    <property type="match status" value="1"/>
</dbReference>
<reference evidence="1" key="1">
    <citation type="journal article" date="2015" name="Nature">
        <title>Complex archaea that bridge the gap between prokaryotes and eukaryotes.</title>
        <authorList>
            <person name="Spang A."/>
            <person name="Saw J.H."/>
            <person name="Jorgensen S.L."/>
            <person name="Zaremba-Niedzwiedzka K."/>
            <person name="Martijn J."/>
            <person name="Lind A.E."/>
            <person name="van Eijk R."/>
            <person name="Schleper C."/>
            <person name="Guy L."/>
            <person name="Ettema T.J."/>
        </authorList>
    </citation>
    <scope>NUCLEOTIDE SEQUENCE</scope>
</reference>
<accession>A0A0F9HGL6</accession>
<dbReference type="EMBL" id="LAZR01016968">
    <property type="protein sequence ID" value="KKM02317.1"/>
    <property type="molecule type" value="Genomic_DNA"/>
</dbReference>
<protein>
    <submittedName>
        <fullName evidence="1">Uncharacterized protein</fullName>
    </submittedName>
</protein>
<organism evidence="1">
    <name type="scientific">marine sediment metagenome</name>
    <dbReference type="NCBI Taxonomy" id="412755"/>
    <lineage>
        <taxon>unclassified sequences</taxon>
        <taxon>metagenomes</taxon>
        <taxon>ecological metagenomes</taxon>
    </lineage>
</organism>
<dbReference type="AlphaFoldDB" id="A0A0F9HGL6"/>
<sequence>MNWEAIKYIYCRVLIYDHKIEYLGGDKYKIITFYPTGEIWWEAEYQNGQLHGKYIGWYPDGQKNYEEEYQNGKQIK</sequence>
<gene>
    <name evidence="1" type="ORF">LCGC14_1785640</name>
</gene>
<name>A0A0F9HGL6_9ZZZZ</name>
<dbReference type="Gene3D" id="2.20.110.10">
    <property type="entry name" value="Histone H3 K4-specific methyltransferase SET7/9 N-terminal domain"/>
    <property type="match status" value="1"/>
</dbReference>
<evidence type="ECO:0000313" key="1">
    <source>
        <dbReference type="EMBL" id="KKM02317.1"/>
    </source>
</evidence>
<comment type="caution">
    <text evidence="1">The sequence shown here is derived from an EMBL/GenBank/DDBJ whole genome shotgun (WGS) entry which is preliminary data.</text>
</comment>